<name>A0AAD4I048_9PEZI</name>
<evidence type="ECO:0000313" key="4">
    <source>
        <dbReference type="Proteomes" id="UP001197093"/>
    </source>
</evidence>
<accession>A0AAD4I048</accession>
<dbReference type="Gene3D" id="3.90.180.10">
    <property type="entry name" value="Medium-chain alcohol dehydrogenases, catalytic domain"/>
    <property type="match status" value="1"/>
</dbReference>
<protein>
    <recommendedName>
        <fullName evidence="2">Alcohol dehydrogenase-like N-terminal domain-containing protein</fullName>
    </recommendedName>
</protein>
<dbReference type="InterPro" id="IPR011032">
    <property type="entry name" value="GroES-like_sf"/>
</dbReference>
<feature type="compositionally biased region" description="Low complexity" evidence="1">
    <location>
        <begin position="211"/>
        <end position="234"/>
    </location>
</feature>
<dbReference type="Pfam" id="PF08240">
    <property type="entry name" value="ADH_N"/>
    <property type="match status" value="1"/>
</dbReference>
<dbReference type="Proteomes" id="UP001197093">
    <property type="component" value="Unassembled WGS sequence"/>
</dbReference>
<evidence type="ECO:0000259" key="2">
    <source>
        <dbReference type="Pfam" id="PF08240"/>
    </source>
</evidence>
<feature type="domain" description="Alcohol dehydrogenase-like N-terminal" evidence="2">
    <location>
        <begin position="370"/>
        <end position="430"/>
    </location>
</feature>
<evidence type="ECO:0000256" key="1">
    <source>
        <dbReference type="SAM" id="MobiDB-lite"/>
    </source>
</evidence>
<gene>
    <name evidence="3" type="ORF">NEMBOFW57_004096</name>
</gene>
<proteinExistence type="predicted"/>
<evidence type="ECO:0000313" key="3">
    <source>
        <dbReference type="EMBL" id="KAG7294034.1"/>
    </source>
</evidence>
<feature type="region of interest" description="Disordered" evidence="1">
    <location>
        <begin position="211"/>
        <end position="240"/>
    </location>
</feature>
<sequence length="478" mass="51452">MLRTDPPISLQPPLTLAFKEIHGSTVRPVATNIKAPKDRFEGKMGVLLAPNRPGGGIEPQKLMTLSTHVLSSFAASTKISLWESKDWISTIGLTSVSSGKDQLGPVVQCFDPLPQTFPIGFTHDISLVDVTALCARDQHLRSTPAGQQSTLTWLPKHEWTRIKWDATDLALLDGNQYRDARSIGIVDSRCQMVGQGIFRVQQEARRHSHRSSLLSAFSRSGGSTSSSASASAPADPRDDPTTWTVLVARSILYRVRDDGAVRGGQSGTPLCVLDRTGRAAGGGDGGGGGGGACAPPVAKVAGFASFVQMSSDVQRYELEGDKLYKRLQEGRVAFYGAFELPPELREGYPTPRLLRAHLDEAAPSPTLTRPNHILVRVRAATVTRDELTWPESYTPSRIPGYDLAGVVAQIHPDETDPNDDSKFRPGDEVFALADLHAGARGPILSFGEKNAPVGKAGVKAKFFILEPSGKHLEGIARA</sequence>
<dbReference type="EMBL" id="JAHCVI010000001">
    <property type="protein sequence ID" value="KAG7294034.1"/>
    <property type="molecule type" value="Genomic_DNA"/>
</dbReference>
<dbReference type="SUPFAM" id="SSF50129">
    <property type="entry name" value="GroES-like"/>
    <property type="match status" value="1"/>
</dbReference>
<dbReference type="InterPro" id="IPR013154">
    <property type="entry name" value="ADH-like_N"/>
</dbReference>
<dbReference type="AlphaFoldDB" id="A0AAD4I048"/>
<keyword evidence="4" id="KW-1185">Reference proteome</keyword>
<reference evidence="3" key="1">
    <citation type="submission" date="2023-02" db="EMBL/GenBank/DDBJ databases">
        <authorList>
            <person name="Palmer J.M."/>
        </authorList>
    </citation>
    <scope>NUCLEOTIDE SEQUENCE</scope>
    <source>
        <strain evidence="3">FW57</strain>
    </source>
</reference>
<comment type="caution">
    <text evidence="3">The sequence shown here is derived from an EMBL/GenBank/DDBJ whole genome shotgun (WGS) entry which is preliminary data.</text>
</comment>
<organism evidence="3 4">
    <name type="scientific">Staphylotrichum longicolle</name>
    <dbReference type="NCBI Taxonomy" id="669026"/>
    <lineage>
        <taxon>Eukaryota</taxon>
        <taxon>Fungi</taxon>
        <taxon>Dikarya</taxon>
        <taxon>Ascomycota</taxon>
        <taxon>Pezizomycotina</taxon>
        <taxon>Sordariomycetes</taxon>
        <taxon>Sordariomycetidae</taxon>
        <taxon>Sordariales</taxon>
        <taxon>Chaetomiaceae</taxon>
        <taxon>Staphylotrichum</taxon>
    </lineage>
</organism>